<evidence type="ECO:0000259" key="2">
    <source>
        <dbReference type="Pfam" id="PF14498"/>
    </source>
</evidence>
<evidence type="ECO:0000256" key="1">
    <source>
        <dbReference type="SAM" id="MobiDB-lite"/>
    </source>
</evidence>
<gene>
    <name evidence="4" type="ORF">F0L68_19950</name>
</gene>
<dbReference type="GO" id="GO:0005975">
    <property type="term" value="P:carbohydrate metabolic process"/>
    <property type="evidence" value="ECO:0007669"/>
    <property type="project" value="InterPro"/>
</dbReference>
<feature type="region of interest" description="Disordered" evidence="1">
    <location>
        <begin position="528"/>
        <end position="686"/>
    </location>
</feature>
<organism evidence="4 5">
    <name type="scientific">Solihabitans fulvus</name>
    <dbReference type="NCBI Taxonomy" id="1892852"/>
    <lineage>
        <taxon>Bacteria</taxon>
        <taxon>Bacillati</taxon>
        <taxon>Actinomycetota</taxon>
        <taxon>Actinomycetes</taxon>
        <taxon>Pseudonocardiales</taxon>
        <taxon>Pseudonocardiaceae</taxon>
        <taxon>Solihabitans</taxon>
    </lineage>
</organism>
<reference evidence="4 5" key="2">
    <citation type="submission" date="2019-09" db="EMBL/GenBank/DDBJ databases">
        <authorList>
            <person name="Jin C."/>
        </authorList>
    </citation>
    <scope>NUCLEOTIDE SEQUENCE [LARGE SCALE GENOMIC DNA]</scope>
    <source>
        <strain evidence="4 5">AN110305</strain>
    </source>
</reference>
<comment type="caution">
    <text evidence="4">The sequence shown here is derived from an EMBL/GenBank/DDBJ whole genome shotgun (WGS) entry which is preliminary data.</text>
</comment>
<name>A0A5B2XCZ9_9PSEU</name>
<evidence type="ECO:0000313" key="5">
    <source>
        <dbReference type="Proteomes" id="UP000323454"/>
    </source>
</evidence>
<feature type="compositionally biased region" description="Pro residues" evidence="1">
    <location>
        <begin position="609"/>
        <end position="625"/>
    </location>
</feature>
<feature type="domain" description="Glycosyl hydrolase family 95 catalytic" evidence="3">
    <location>
        <begin position="308"/>
        <end position="544"/>
    </location>
</feature>
<accession>A0A5B2XCZ9</accession>
<evidence type="ECO:0000259" key="3">
    <source>
        <dbReference type="Pfam" id="PF22124"/>
    </source>
</evidence>
<feature type="compositionally biased region" description="Low complexity" evidence="1">
    <location>
        <begin position="533"/>
        <end position="545"/>
    </location>
</feature>
<dbReference type="PANTHER" id="PTHR31084">
    <property type="entry name" value="ALPHA-L-FUCOSIDASE 2"/>
    <property type="match status" value="1"/>
</dbReference>
<feature type="domain" description="Glycosyl hydrolase family 95 N-terminal" evidence="2">
    <location>
        <begin position="10"/>
        <end position="277"/>
    </location>
</feature>
<dbReference type="Proteomes" id="UP000323454">
    <property type="component" value="Unassembled WGS sequence"/>
</dbReference>
<dbReference type="PANTHER" id="PTHR31084:SF0">
    <property type="entry name" value="ALPHA-L-FUCOSIDASE 2"/>
    <property type="match status" value="1"/>
</dbReference>
<dbReference type="RefSeq" id="WP_149851134.1">
    <property type="nucleotide sequence ID" value="NZ_VUOB01000035.1"/>
</dbReference>
<dbReference type="InterPro" id="IPR054363">
    <property type="entry name" value="GH95_cat"/>
</dbReference>
<sequence>MEGLNTVSVLRYRRPAREWTEALPIGNGYQGAMLFGGIETERLHINEGTAWSGSVHSERLPPTVTADQAKAAVRTARTALRDGDPQAADAAVRELQHRHCQAFLPFVEVSLQVLPAGAATWRGAPDSYERVLDLGTATHRTRWSRDGIEVEQSSFASHPDRVLVHQLRTTNPVDVVVTISSPLRVLGTPTLAESDDADTAVIALLVQLPSDVVPAHDDADEPIRWDGAPGAALRGAACLAVRHDGRAAPNSGQGTTSVTLTGVTATDMIIATATTFDGIGSPSRGDEYTALARATVQVHSALNRGIPAVRERQLADYQELFDRVSWDLSAEERRDESTSERLRAATTQTGGPLHADPHLAVLLFDYGRYLLISSSRRGGTPANLQGIWNDSIRAPWSSGYTTNINLQMNYWPAEVANLPETMPPLIEMIEALSRNGRQTADRLYGASGWVTHHNTDIWAYTQPVGNGTHDPKWSFWPFAGPWLVRHLQEHLAFGARAQPDPEEFAHHIVWPVTASAAQFLLDWLVEQPDGTLGTKPPATSPTTAPTGPPPSTTTPARNGSTGRATPRSPPAGSPRKADATRPATSGSPATTSRAASRATSAAAHWRPRTPTPAATPPSPMPPGPASCPTTCSAQQDRPQRAVGRPRAAARRSTTERRTVPGRRPWWPARASATAHPSTSRAAWSAA</sequence>
<dbReference type="SUPFAM" id="SSF48208">
    <property type="entry name" value="Six-hairpin glycosidases"/>
    <property type="match status" value="1"/>
</dbReference>
<dbReference type="Gene3D" id="2.70.98.50">
    <property type="entry name" value="putative glycoside hydrolase family protein from bacillus halodurans"/>
    <property type="match status" value="1"/>
</dbReference>
<dbReference type="GO" id="GO:0004560">
    <property type="term" value="F:alpha-L-fucosidase activity"/>
    <property type="evidence" value="ECO:0007669"/>
    <property type="project" value="TreeGrafter"/>
</dbReference>
<dbReference type="Pfam" id="PF22124">
    <property type="entry name" value="Glyco_hydro_95_cat"/>
    <property type="match status" value="1"/>
</dbReference>
<dbReference type="Pfam" id="PF14498">
    <property type="entry name" value="Glyco_hyd_65N_2"/>
    <property type="match status" value="1"/>
</dbReference>
<feature type="compositionally biased region" description="Polar residues" evidence="1">
    <location>
        <begin position="674"/>
        <end position="686"/>
    </location>
</feature>
<keyword evidence="4" id="KW-0378">Hydrolase</keyword>
<proteinExistence type="predicted"/>
<protein>
    <submittedName>
        <fullName evidence="4">Glycoside hydrolase family 95 protein</fullName>
    </submittedName>
</protein>
<keyword evidence="5" id="KW-1185">Reference proteome</keyword>
<dbReference type="InterPro" id="IPR008928">
    <property type="entry name" value="6-hairpin_glycosidase_sf"/>
</dbReference>
<evidence type="ECO:0000313" key="4">
    <source>
        <dbReference type="EMBL" id="KAA2260672.1"/>
    </source>
</evidence>
<dbReference type="InterPro" id="IPR027414">
    <property type="entry name" value="GH95_N_dom"/>
</dbReference>
<dbReference type="OrthoDB" id="9802600at2"/>
<dbReference type="AlphaFoldDB" id="A0A5B2XCZ9"/>
<reference evidence="4 5" key="1">
    <citation type="submission" date="2019-09" db="EMBL/GenBank/DDBJ databases">
        <title>Goodfellowia gen. nov., a new genus of the Pseudonocardineae related to Actinoalloteichus, containing Goodfellowia coeruleoviolacea gen. nov., comb. nov. gen. nov., comb. nov.</title>
        <authorList>
            <person name="Labeda D."/>
        </authorList>
    </citation>
    <scope>NUCLEOTIDE SEQUENCE [LARGE SCALE GENOMIC DNA]</scope>
    <source>
        <strain evidence="4 5">AN110305</strain>
    </source>
</reference>
<dbReference type="EMBL" id="VUOB01000035">
    <property type="protein sequence ID" value="KAA2260672.1"/>
    <property type="molecule type" value="Genomic_DNA"/>
</dbReference>
<feature type="compositionally biased region" description="Low complexity" evidence="1">
    <location>
        <begin position="580"/>
        <end position="604"/>
    </location>
</feature>